<reference evidence="5 6" key="1">
    <citation type="journal article" date="2020" name="Cell">
        <title>Large-Scale Comparative Analyses of Tick Genomes Elucidate Their Genetic Diversity and Vector Capacities.</title>
        <authorList>
            <consortium name="Tick Genome and Microbiome Consortium (TIGMIC)"/>
            <person name="Jia N."/>
            <person name="Wang J."/>
            <person name="Shi W."/>
            <person name="Du L."/>
            <person name="Sun Y."/>
            <person name="Zhan W."/>
            <person name="Jiang J.F."/>
            <person name="Wang Q."/>
            <person name="Zhang B."/>
            <person name="Ji P."/>
            <person name="Bell-Sakyi L."/>
            <person name="Cui X.M."/>
            <person name="Yuan T.T."/>
            <person name="Jiang B.G."/>
            <person name="Yang W.F."/>
            <person name="Lam T.T."/>
            <person name="Chang Q.C."/>
            <person name="Ding S.J."/>
            <person name="Wang X.J."/>
            <person name="Zhu J.G."/>
            <person name="Ruan X.D."/>
            <person name="Zhao L."/>
            <person name="Wei J.T."/>
            <person name="Ye R.Z."/>
            <person name="Que T.C."/>
            <person name="Du C.H."/>
            <person name="Zhou Y.H."/>
            <person name="Cheng J.X."/>
            <person name="Dai P.F."/>
            <person name="Guo W.B."/>
            <person name="Han X.H."/>
            <person name="Huang E.J."/>
            <person name="Li L.F."/>
            <person name="Wei W."/>
            <person name="Gao Y.C."/>
            <person name="Liu J.Z."/>
            <person name="Shao H.Z."/>
            <person name="Wang X."/>
            <person name="Wang C.C."/>
            <person name="Yang T.C."/>
            <person name="Huo Q.B."/>
            <person name="Li W."/>
            <person name="Chen H.Y."/>
            <person name="Chen S.E."/>
            <person name="Zhou L.G."/>
            <person name="Ni X.B."/>
            <person name="Tian J.H."/>
            <person name="Sheng Y."/>
            <person name="Liu T."/>
            <person name="Pan Y.S."/>
            <person name="Xia L.Y."/>
            <person name="Li J."/>
            <person name="Zhao F."/>
            <person name="Cao W.C."/>
        </authorList>
    </citation>
    <scope>NUCLEOTIDE SEQUENCE [LARGE SCALE GENOMIC DNA]</scope>
    <source>
        <strain evidence="5">HaeL-2018</strain>
    </source>
</reference>
<dbReference type="Pfam" id="PF02263">
    <property type="entry name" value="GBP"/>
    <property type="match status" value="1"/>
</dbReference>
<dbReference type="Gene3D" id="3.40.50.300">
    <property type="entry name" value="P-loop containing nucleotide triphosphate hydrolases"/>
    <property type="match status" value="1"/>
</dbReference>
<dbReference type="InterPro" id="IPR030386">
    <property type="entry name" value="G_GB1_RHD3_dom"/>
</dbReference>
<keyword evidence="1" id="KW-0547">Nucleotide-binding</keyword>
<accession>A0A9J6GWA7</accession>
<dbReference type="Proteomes" id="UP000821853">
    <property type="component" value="Unassembled WGS sequence"/>
</dbReference>
<dbReference type="OrthoDB" id="6513737at2759"/>
<dbReference type="EMBL" id="JABSTR010000296">
    <property type="protein sequence ID" value="KAH9382767.1"/>
    <property type="molecule type" value="Genomic_DNA"/>
</dbReference>
<evidence type="ECO:0000313" key="5">
    <source>
        <dbReference type="EMBL" id="KAH9382767.1"/>
    </source>
</evidence>
<evidence type="ECO:0000256" key="3">
    <source>
        <dbReference type="PROSITE-ProRule" id="PRU01052"/>
    </source>
</evidence>
<feature type="domain" description="GB1/RHD3-type G" evidence="4">
    <location>
        <begin position="1"/>
        <end position="197"/>
    </location>
</feature>
<dbReference type="GO" id="GO:0003924">
    <property type="term" value="F:GTPase activity"/>
    <property type="evidence" value="ECO:0007669"/>
    <property type="project" value="InterPro"/>
</dbReference>
<gene>
    <name evidence="5" type="ORF">HPB48_023326</name>
</gene>
<evidence type="ECO:0000259" key="4">
    <source>
        <dbReference type="PROSITE" id="PS51715"/>
    </source>
</evidence>
<dbReference type="OMA" id="GCERHTA"/>
<evidence type="ECO:0000256" key="1">
    <source>
        <dbReference type="ARBA" id="ARBA00022741"/>
    </source>
</evidence>
<dbReference type="VEuPathDB" id="VectorBase:HLOH_050784"/>
<comment type="similarity">
    <text evidence="3">Belongs to the TRAFAC class dynamin-like GTPase superfamily. GB1/RHD3 GTPase family.</text>
</comment>
<keyword evidence="2" id="KW-0342">GTP-binding</keyword>
<comment type="caution">
    <text evidence="5">The sequence shown here is derived from an EMBL/GenBank/DDBJ whole genome shotgun (WGS) entry which is preliminary data.</text>
</comment>
<dbReference type="InterPro" id="IPR015894">
    <property type="entry name" value="Guanylate-bd_N"/>
</dbReference>
<evidence type="ECO:0000313" key="6">
    <source>
        <dbReference type="Proteomes" id="UP000821853"/>
    </source>
</evidence>
<organism evidence="5 6">
    <name type="scientific">Haemaphysalis longicornis</name>
    <name type="common">Bush tick</name>
    <dbReference type="NCBI Taxonomy" id="44386"/>
    <lineage>
        <taxon>Eukaryota</taxon>
        <taxon>Metazoa</taxon>
        <taxon>Ecdysozoa</taxon>
        <taxon>Arthropoda</taxon>
        <taxon>Chelicerata</taxon>
        <taxon>Arachnida</taxon>
        <taxon>Acari</taxon>
        <taxon>Parasitiformes</taxon>
        <taxon>Ixodida</taxon>
        <taxon>Ixodoidea</taxon>
        <taxon>Ixodidae</taxon>
        <taxon>Haemaphysalinae</taxon>
        <taxon>Haemaphysalis</taxon>
    </lineage>
</organism>
<dbReference type="PROSITE" id="PS51715">
    <property type="entry name" value="G_GB1_RHD3"/>
    <property type="match status" value="1"/>
</dbReference>
<keyword evidence="6" id="KW-1185">Reference proteome</keyword>
<dbReference type="AlphaFoldDB" id="A0A9J6GWA7"/>
<evidence type="ECO:0000256" key="2">
    <source>
        <dbReference type="ARBA" id="ARBA00023134"/>
    </source>
</evidence>
<dbReference type="InterPro" id="IPR027417">
    <property type="entry name" value="P-loop_NTPase"/>
</dbReference>
<dbReference type="PANTHER" id="PTHR10751">
    <property type="entry name" value="GUANYLATE BINDING PROTEIN"/>
    <property type="match status" value="1"/>
</dbReference>
<sequence length="197" mass="22149">MPLVVISVAGAFRTGKSFLLNFLIRYLRNQGRDDWMGDADSPLEGFSWRGGCERHTAGILVWSEVFLVTRPHGDQVAVLLMDTQGTFDCQTSFKDVTTIFALGALTSSILVYNISGNIREDDLQHLQYFIEYGRMAQVATGESVDGYLPRMDDNFKRHLQDFVASLLAGDKLVTKRINGQEISCGDWVTYFSVRLHV</sequence>
<proteinExistence type="inferred from homology"/>
<protein>
    <recommendedName>
        <fullName evidence="4">GB1/RHD3-type G domain-containing protein</fullName>
    </recommendedName>
</protein>
<dbReference type="GO" id="GO:0005525">
    <property type="term" value="F:GTP binding"/>
    <property type="evidence" value="ECO:0007669"/>
    <property type="project" value="UniProtKB-KW"/>
</dbReference>
<dbReference type="SUPFAM" id="SSF52540">
    <property type="entry name" value="P-loop containing nucleoside triphosphate hydrolases"/>
    <property type="match status" value="1"/>
</dbReference>
<name>A0A9J6GWA7_HAELO</name>